<dbReference type="OrthoDB" id="267336at2"/>
<dbReference type="InterPro" id="IPR001314">
    <property type="entry name" value="Peptidase_S1A"/>
</dbReference>
<dbReference type="Gene3D" id="2.40.10.10">
    <property type="entry name" value="Trypsin-like serine proteases"/>
    <property type="match status" value="1"/>
</dbReference>
<evidence type="ECO:0000313" key="3">
    <source>
        <dbReference type="EMBL" id="OPH83599.1"/>
    </source>
</evidence>
<keyword evidence="4" id="KW-1185">Reference proteome</keyword>
<dbReference type="InterPro" id="IPR051333">
    <property type="entry name" value="CLIP_Serine_Protease"/>
</dbReference>
<dbReference type="PROSITE" id="PS00134">
    <property type="entry name" value="TRYPSIN_HIS"/>
    <property type="match status" value="1"/>
</dbReference>
<dbReference type="AlphaFoldDB" id="A0A1V4I0H4"/>
<comment type="caution">
    <text evidence="3">The sequence shown here is derived from an EMBL/GenBank/DDBJ whole genome shotgun (WGS) entry which is preliminary data.</text>
</comment>
<dbReference type="PROSITE" id="PS50240">
    <property type="entry name" value="TRYPSIN_DOM"/>
    <property type="match status" value="1"/>
</dbReference>
<evidence type="ECO:0000259" key="2">
    <source>
        <dbReference type="PROSITE" id="PS50240"/>
    </source>
</evidence>
<dbReference type="PRINTS" id="PR00722">
    <property type="entry name" value="CHYMOTRYPSIN"/>
</dbReference>
<dbReference type="SUPFAM" id="SSF50494">
    <property type="entry name" value="Trypsin-like serine proteases"/>
    <property type="match status" value="1"/>
</dbReference>
<dbReference type="InterPro" id="IPR001254">
    <property type="entry name" value="Trypsin_dom"/>
</dbReference>
<dbReference type="InterPro" id="IPR018114">
    <property type="entry name" value="TRYPSIN_HIS"/>
</dbReference>
<dbReference type="EMBL" id="MWPQ01000026">
    <property type="protein sequence ID" value="OPH83599.1"/>
    <property type="molecule type" value="Genomic_DNA"/>
</dbReference>
<reference evidence="3 4" key="1">
    <citation type="submission" date="2017-02" db="EMBL/GenBank/DDBJ databases">
        <title>Genome sequence of the nitrite-oxidizing bacterium Nitrobacter vulgaris strain Ab1.</title>
        <authorList>
            <person name="Mellbye B.L."/>
            <person name="Davis E.W."/>
            <person name="Spieck E."/>
            <person name="Chang J.H."/>
            <person name="Bottomley P.J."/>
            <person name="Sayavedra-Soto L.A."/>
        </authorList>
    </citation>
    <scope>NUCLEOTIDE SEQUENCE [LARGE SCALE GENOMIC DNA]</scope>
    <source>
        <strain evidence="3 4">Ab1</strain>
    </source>
</reference>
<feature type="chain" id="PRO_5012663392" evidence="1">
    <location>
        <begin position="23"/>
        <end position="252"/>
    </location>
</feature>
<dbReference type="GO" id="GO:0006508">
    <property type="term" value="P:proteolysis"/>
    <property type="evidence" value="ECO:0007669"/>
    <property type="project" value="InterPro"/>
</dbReference>
<organism evidence="3 4">
    <name type="scientific">Nitrobacter vulgaris</name>
    <dbReference type="NCBI Taxonomy" id="29421"/>
    <lineage>
        <taxon>Bacteria</taxon>
        <taxon>Pseudomonadati</taxon>
        <taxon>Pseudomonadota</taxon>
        <taxon>Alphaproteobacteria</taxon>
        <taxon>Hyphomicrobiales</taxon>
        <taxon>Nitrobacteraceae</taxon>
        <taxon>Nitrobacter</taxon>
    </lineage>
</organism>
<dbReference type="InterPro" id="IPR043504">
    <property type="entry name" value="Peptidase_S1_PA_chymotrypsin"/>
</dbReference>
<dbReference type="GO" id="GO:0004252">
    <property type="term" value="F:serine-type endopeptidase activity"/>
    <property type="evidence" value="ECO:0007669"/>
    <property type="project" value="InterPro"/>
</dbReference>
<evidence type="ECO:0000313" key="4">
    <source>
        <dbReference type="Proteomes" id="UP000189940"/>
    </source>
</evidence>
<name>A0A1V4I0H4_NITVU</name>
<proteinExistence type="predicted"/>
<dbReference type="Proteomes" id="UP000189940">
    <property type="component" value="Unassembled WGS sequence"/>
</dbReference>
<dbReference type="SMART" id="SM00020">
    <property type="entry name" value="Tryp_SPc"/>
    <property type="match status" value="1"/>
</dbReference>
<accession>A0A1V4I0H4</accession>
<gene>
    <name evidence="3" type="ORF">B2M20_06310</name>
</gene>
<keyword evidence="1" id="KW-0732">Signal</keyword>
<feature type="domain" description="Peptidase S1" evidence="2">
    <location>
        <begin position="23"/>
        <end position="246"/>
    </location>
</feature>
<dbReference type="STRING" id="29421.B2M20_06310"/>
<dbReference type="PANTHER" id="PTHR24260:SF136">
    <property type="entry name" value="GH08193P-RELATED"/>
    <property type="match status" value="1"/>
</dbReference>
<dbReference type="Pfam" id="PF00089">
    <property type="entry name" value="Trypsin"/>
    <property type="match status" value="1"/>
</dbReference>
<dbReference type="InterPro" id="IPR009003">
    <property type="entry name" value="Peptidase_S1_PA"/>
</dbReference>
<evidence type="ECO:0000256" key="1">
    <source>
        <dbReference type="SAM" id="SignalP"/>
    </source>
</evidence>
<sequence>MQKFIRLAAAATAVMLTHPALAMVGGGGAPSPAVANAVVTIVGSRGSSCTGTLIARDIILTAAHCIAPGVTTKMVDYKSQPPRLLDIKSVAVHPQFNPQSVFAHRATADVGLLQLAAPLAVQPLRIGGALMPINVGQRLTVVGMGVATVGDGRSGGVARAASLAVTGQPGTLQIRLVDPSTNNARAGLGACTGDSGAPAILDSSGGAVIVGVVSWSTGPNNASGCGGLTGVTPLALYRDWILTTARSWGAGI</sequence>
<dbReference type="PANTHER" id="PTHR24260">
    <property type="match status" value="1"/>
</dbReference>
<protein>
    <submittedName>
        <fullName evidence="3">Peptidase S1</fullName>
    </submittedName>
</protein>
<feature type="signal peptide" evidence="1">
    <location>
        <begin position="1"/>
        <end position="22"/>
    </location>
</feature>